<name>A0AA87Q6H0_RHIRH</name>
<reference evidence="2 3" key="1">
    <citation type="submission" date="2014-05" db="EMBL/GenBank/DDBJ databases">
        <title>Whole genome shotgun sequence of Rhizobium rhizogenes NBRC 13257.</title>
        <authorList>
            <person name="Katano-Makiyama Y."/>
            <person name="Hosoyama A."/>
            <person name="Hashimoto M."/>
            <person name="Hosoyama Y."/>
            <person name="Noguchi M."/>
            <person name="Tsuchikane K."/>
            <person name="Kimura A."/>
            <person name="Ohji S."/>
            <person name="Ichikawa N."/>
            <person name="Yamazoe A."/>
            <person name="Fujita N."/>
        </authorList>
    </citation>
    <scope>NUCLEOTIDE SEQUENCE [LARGE SCALE GENOMIC DNA]</scope>
    <source>
        <strain evidence="2 3">NBRC 13257</strain>
    </source>
</reference>
<feature type="transmembrane region" description="Helical" evidence="1">
    <location>
        <begin position="30"/>
        <end position="52"/>
    </location>
</feature>
<evidence type="ECO:0000313" key="2">
    <source>
        <dbReference type="EMBL" id="GAJ93351.1"/>
    </source>
</evidence>
<dbReference type="Proteomes" id="UP000026941">
    <property type="component" value="Unassembled WGS sequence"/>
</dbReference>
<evidence type="ECO:0008006" key="4">
    <source>
        <dbReference type="Google" id="ProtNLM"/>
    </source>
</evidence>
<dbReference type="PANTHER" id="PTHR34821">
    <property type="entry name" value="INNER MEMBRANE PROTEIN YDCZ"/>
    <property type="match status" value="1"/>
</dbReference>
<protein>
    <recommendedName>
        <fullName evidence="4">DMT family transporter</fullName>
    </recommendedName>
</protein>
<sequence length="144" mass="15031">MALIAGIVLAVMIDWNSLLARHSSPLFASWTAHGIGVLASFALVTLVPARTTTIQARPVGRWPLWAYLGGIPGAFTVLLAAITVNSALGLAGTLALMLIGQMVFGIAADAFGILGLRRTLPDRRDICAIALVLCGSIVIILARS</sequence>
<evidence type="ECO:0000256" key="1">
    <source>
        <dbReference type="SAM" id="Phobius"/>
    </source>
</evidence>
<proteinExistence type="predicted"/>
<feature type="transmembrane region" description="Helical" evidence="1">
    <location>
        <begin position="90"/>
        <end position="114"/>
    </location>
</feature>
<keyword evidence="1" id="KW-1133">Transmembrane helix</keyword>
<accession>A0AA87Q6H0</accession>
<feature type="transmembrane region" description="Helical" evidence="1">
    <location>
        <begin position="64"/>
        <end position="84"/>
    </location>
</feature>
<dbReference type="EMBL" id="BAYX01000005">
    <property type="protein sequence ID" value="GAJ93351.1"/>
    <property type="molecule type" value="Genomic_DNA"/>
</dbReference>
<dbReference type="AlphaFoldDB" id="A0AA87Q6H0"/>
<dbReference type="PANTHER" id="PTHR34821:SF2">
    <property type="entry name" value="INNER MEMBRANE PROTEIN YDCZ"/>
    <property type="match status" value="1"/>
</dbReference>
<organism evidence="2 3">
    <name type="scientific">Rhizobium rhizogenes NBRC 13257</name>
    <dbReference type="NCBI Taxonomy" id="1220581"/>
    <lineage>
        <taxon>Bacteria</taxon>
        <taxon>Pseudomonadati</taxon>
        <taxon>Pseudomonadota</taxon>
        <taxon>Alphaproteobacteria</taxon>
        <taxon>Hyphomicrobiales</taxon>
        <taxon>Rhizobiaceae</taxon>
        <taxon>Rhizobium/Agrobacterium group</taxon>
        <taxon>Rhizobium</taxon>
    </lineage>
</organism>
<dbReference type="GO" id="GO:0005886">
    <property type="term" value="C:plasma membrane"/>
    <property type="evidence" value="ECO:0007669"/>
    <property type="project" value="TreeGrafter"/>
</dbReference>
<dbReference type="Pfam" id="PF04657">
    <property type="entry name" value="DMT_YdcZ"/>
    <property type="match status" value="1"/>
</dbReference>
<evidence type="ECO:0000313" key="3">
    <source>
        <dbReference type="Proteomes" id="UP000026941"/>
    </source>
</evidence>
<gene>
    <name evidence="2" type="ORF">RRH01S_05_04260</name>
</gene>
<keyword evidence="1" id="KW-0812">Transmembrane</keyword>
<comment type="caution">
    <text evidence="2">The sequence shown here is derived from an EMBL/GenBank/DDBJ whole genome shotgun (WGS) entry which is preliminary data.</text>
</comment>
<feature type="transmembrane region" description="Helical" evidence="1">
    <location>
        <begin position="126"/>
        <end position="142"/>
    </location>
</feature>
<dbReference type="InterPro" id="IPR006750">
    <property type="entry name" value="YdcZ"/>
</dbReference>
<keyword evidence="1" id="KW-0472">Membrane</keyword>